<dbReference type="InterPro" id="IPR032451">
    <property type="entry name" value="SMARCC_C"/>
</dbReference>
<dbReference type="InterPro" id="IPR043145">
    <property type="entry name" value="Znf_ZZ_sf"/>
</dbReference>
<feature type="compositionally biased region" description="Polar residues" evidence="9">
    <location>
        <begin position="970"/>
        <end position="997"/>
    </location>
</feature>
<dbReference type="InterPro" id="IPR009057">
    <property type="entry name" value="Homeodomain-like_sf"/>
</dbReference>
<feature type="compositionally biased region" description="Basic and acidic residues" evidence="9">
    <location>
        <begin position="626"/>
        <end position="639"/>
    </location>
</feature>
<feature type="region of interest" description="Disordered" evidence="9">
    <location>
        <begin position="1"/>
        <end position="66"/>
    </location>
</feature>
<feature type="domain" description="SANT" evidence="13">
    <location>
        <begin position="380"/>
        <end position="431"/>
    </location>
</feature>
<evidence type="ECO:0000259" key="10">
    <source>
        <dbReference type="PROSITE" id="PS50090"/>
    </source>
</evidence>
<dbReference type="PROSITE" id="PS51294">
    <property type="entry name" value="HTH_MYB"/>
    <property type="match status" value="1"/>
</dbReference>
<dbReference type="FunCoup" id="A0A1U7ZNI2">
    <property type="interactions" value="3995"/>
</dbReference>
<dbReference type="Pfam" id="PF16495">
    <property type="entry name" value="SWIRM-assoc_1"/>
    <property type="match status" value="1"/>
</dbReference>
<dbReference type="SMART" id="SM00717">
    <property type="entry name" value="SANT"/>
    <property type="match status" value="1"/>
</dbReference>
<dbReference type="InterPro" id="IPR036388">
    <property type="entry name" value="WH-like_DNA-bd_sf"/>
</dbReference>
<dbReference type="CDD" id="cd00167">
    <property type="entry name" value="SANT"/>
    <property type="match status" value="1"/>
</dbReference>
<evidence type="ECO:0000256" key="4">
    <source>
        <dbReference type="ARBA" id="ARBA00023015"/>
    </source>
</evidence>
<dbReference type="InterPro" id="IPR017930">
    <property type="entry name" value="Myb_dom"/>
</dbReference>
<feature type="compositionally biased region" description="Basic residues" evidence="9">
    <location>
        <begin position="39"/>
        <end position="49"/>
    </location>
</feature>
<dbReference type="GeneID" id="104595723"/>
<dbReference type="InParanoid" id="A0A1U7ZNI2"/>
<evidence type="ECO:0000259" key="11">
    <source>
        <dbReference type="PROSITE" id="PS50135"/>
    </source>
</evidence>
<keyword evidence="5" id="KW-0238">DNA-binding</keyword>
<evidence type="ECO:0000256" key="8">
    <source>
        <dbReference type="PROSITE-ProRule" id="PRU00228"/>
    </source>
</evidence>
<dbReference type="Pfam" id="PF04433">
    <property type="entry name" value="SWIRM"/>
    <property type="match status" value="1"/>
</dbReference>
<dbReference type="PROSITE" id="PS50090">
    <property type="entry name" value="MYB_LIKE"/>
    <property type="match status" value="1"/>
</dbReference>
<dbReference type="InterPro" id="IPR001005">
    <property type="entry name" value="SANT/Myb"/>
</dbReference>
<feature type="compositionally biased region" description="Basic and acidic residues" evidence="9">
    <location>
        <begin position="485"/>
        <end position="501"/>
    </location>
</feature>
<dbReference type="FunFam" id="1.10.10.60:FF:000014">
    <property type="entry name" value="SWI/SNF complex subunit SMARCC2 isoform C"/>
    <property type="match status" value="1"/>
</dbReference>
<keyword evidence="7" id="KW-0539">Nucleus</keyword>
<feature type="compositionally biased region" description="Polar residues" evidence="9">
    <location>
        <begin position="50"/>
        <end position="62"/>
    </location>
</feature>
<feature type="compositionally biased region" description="Low complexity" evidence="9">
    <location>
        <begin position="10"/>
        <end position="28"/>
    </location>
</feature>
<dbReference type="PANTHER" id="PTHR12802:SF41">
    <property type="entry name" value="BRAHMA ASSOCIATED PROTEIN 155 KDA"/>
    <property type="match status" value="1"/>
</dbReference>
<name>A0A1U7ZNI2_NELNU</name>
<dbReference type="GO" id="GO:0005634">
    <property type="term" value="C:nucleus"/>
    <property type="evidence" value="ECO:0007669"/>
    <property type="project" value="UniProtKB-ARBA"/>
</dbReference>
<dbReference type="eggNOG" id="KOG1279">
    <property type="taxonomic scope" value="Eukaryota"/>
</dbReference>
<organism evidence="15 16">
    <name type="scientific">Nelumbo nucifera</name>
    <name type="common">Sacred lotus</name>
    <dbReference type="NCBI Taxonomy" id="4432"/>
    <lineage>
        <taxon>Eukaryota</taxon>
        <taxon>Viridiplantae</taxon>
        <taxon>Streptophyta</taxon>
        <taxon>Embryophyta</taxon>
        <taxon>Tracheophyta</taxon>
        <taxon>Spermatophyta</taxon>
        <taxon>Magnoliopsida</taxon>
        <taxon>Proteales</taxon>
        <taxon>Nelumbonaceae</taxon>
        <taxon>Nelumbo</taxon>
    </lineage>
</organism>
<keyword evidence="4" id="KW-0805">Transcription regulation</keyword>
<keyword evidence="6" id="KW-0804">Transcription</keyword>
<proteinExistence type="predicted"/>
<feature type="compositionally biased region" description="Polar residues" evidence="9">
    <location>
        <begin position="468"/>
        <end position="482"/>
    </location>
</feature>
<dbReference type="GO" id="GO:0008270">
    <property type="term" value="F:zinc ion binding"/>
    <property type="evidence" value="ECO:0007669"/>
    <property type="project" value="UniProtKB-KW"/>
</dbReference>
<evidence type="ECO:0000313" key="15">
    <source>
        <dbReference type="Proteomes" id="UP000189703"/>
    </source>
</evidence>
<evidence type="ECO:0000313" key="16">
    <source>
        <dbReference type="RefSeq" id="XP_010254884.1"/>
    </source>
</evidence>
<dbReference type="PROSITE" id="PS01357">
    <property type="entry name" value="ZF_ZZ_1"/>
    <property type="match status" value="1"/>
</dbReference>
<dbReference type="InterPro" id="IPR017884">
    <property type="entry name" value="SANT_dom"/>
</dbReference>
<evidence type="ECO:0000256" key="6">
    <source>
        <dbReference type="ARBA" id="ARBA00023163"/>
    </source>
</evidence>
<dbReference type="PROSITE" id="PS50135">
    <property type="entry name" value="ZF_ZZ_2"/>
    <property type="match status" value="1"/>
</dbReference>
<dbReference type="SUPFAM" id="SSF57850">
    <property type="entry name" value="RING/U-box"/>
    <property type="match status" value="1"/>
</dbReference>
<dbReference type="SUPFAM" id="SSF46689">
    <property type="entry name" value="Homeodomain-like"/>
    <property type="match status" value="2"/>
</dbReference>
<dbReference type="CDD" id="cd02336">
    <property type="entry name" value="ZZ_RSC8"/>
    <property type="match status" value="1"/>
</dbReference>
<feature type="region of interest" description="Disordered" evidence="9">
    <location>
        <begin position="440"/>
        <end position="513"/>
    </location>
</feature>
<dbReference type="PROSITE" id="PS51293">
    <property type="entry name" value="SANT"/>
    <property type="match status" value="1"/>
</dbReference>
<dbReference type="InterPro" id="IPR041984">
    <property type="entry name" value="Rsc8/Ssr1/Ssr2_ZZ"/>
</dbReference>
<dbReference type="STRING" id="4432.A0A1U7ZNI2"/>
<evidence type="ECO:0000256" key="1">
    <source>
        <dbReference type="ARBA" id="ARBA00022723"/>
    </source>
</evidence>
<feature type="domain" description="Myb-like" evidence="10">
    <location>
        <begin position="377"/>
        <end position="427"/>
    </location>
</feature>
<feature type="region of interest" description="Disordered" evidence="9">
    <location>
        <begin position="964"/>
        <end position="997"/>
    </location>
</feature>
<dbReference type="OrthoDB" id="118550at2759"/>
<protein>
    <submittedName>
        <fullName evidence="16">SWI/SNF complex subunit SWI3D isoform X1</fullName>
    </submittedName>
</protein>
<evidence type="ECO:0000256" key="3">
    <source>
        <dbReference type="ARBA" id="ARBA00022833"/>
    </source>
</evidence>
<evidence type="ECO:0000256" key="7">
    <source>
        <dbReference type="ARBA" id="ARBA00023242"/>
    </source>
</evidence>
<feature type="compositionally biased region" description="Polar residues" evidence="9">
    <location>
        <begin position="443"/>
        <end position="457"/>
    </location>
</feature>
<dbReference type="OMA" id="DFIVMEP"/>
<dbReference type="InterPro" id="IPR000433">
    <property type="entry name" value="Znf_ZZ"/>
</dbReference>
<accession>A0A1U7ZNI2</accession>
<reference evidence="16" key="1">
    <citation type="submission" date="2025-08" db="UniProtKB">
        <authorList>
            <consortium name="RefSeq"/>
        </authorList>
    </citation>
    <scope>IDENTIFICATION</scope>
</reference>
<dbReference type="RefSeq" id="XP_010254884.1">
    <property type="nucleotide sequence ID" value="XM_010256582.2"/>
</dbReference>
<feature type="compositionally biased region" description="Polar residues" evidence="9">
    <location>
        <begin position="698"/>
        <end position="708"/>
    </location>
</feature>
<feature type="compositionally biased region" description="Basic and acidic residues" evidence="9">
    <location>
        <begin position="458"/>
        <end position="467"/>
    </location>
</feature>
<dbReference type="AlphaFoldDB" id="A0A1U7ZNI2"/>
<feature type="domain" description="HTH myb-type" evidence="14">
    <location>
        <begin position="377"/>
        <end position="419"/>
    </location>
</feature>
<sequence length="997" mass="107241">MEEKIREGGAPATNASTTTSSITASTKTPEVVAVEQAPRRRAGAPKRKANSLNTSGLSSTPSKRLAKEKLFVPLPPIHNGPCTRARQTPNKLAAAAAAAAASAATTAIPEKLTEDVPLAPSSAAGEVVAPAEESNAPNESWQALEPLLDAELEAVKSRDANAHVIPTHAAWFSWNKIHPLEERAMASFFNGKSEKRTPDIYMEIRNWIMKKFHTDPKTHVELKDLSDLSVGELDARQEVLEFLDHWGLINFHPFPPTDSVMANAEADGAVKTASLIEKLYRFETVQFCPPVGPRTDLSTPSMPPRFFPESAIADDLVTPEGPAVEYHCNSCSADCSRKRYHCQKQADFDLCPDCYNNGKFDSGMSTADFILMEPAEAPGVSGGSWTDQETLLLLEALELYGENWNEIAEHVATKTKAQCILHFVQMPIEDTFLEGKDELDASVQGNNDPGLTNNDSSALKDDHEATESKSAANEEQPISSPVDTLKPKDEENKDIANEDKPFSSSAYVPKPKDASDVKVSVEASANCAINALKEAFQAVGSVLGPEGSLSFAEAGNPVMALVAFLAGLVEPDVAVASARGSLKAISEESPGIQMATRHCFLLEDPIEDKKEPPVPECTPTETVDVEAQKDQNQKEEQQIKENSMPAQEGVDASKECINKKIEDAVPKEENVVSSGTSARKSLAANESGDGGTQEVVAPTTQEEVTSSAKEVEPCTEGEEGLEPSNAKESSDLTLPGQDVSNTVTGSDHKALPTEVSPNLVNESGGAVSEGITQGKEVGKVAEMELDSVTAEEKEPQQPVSNNSMVETGAKTEVVEGQAEKNSNLAESKDDHNIDKIKRAAITALSAAVVKAKILANQEEDQIRQLAMLLVEKQLHKLETKLSFFAEMENVIMKVREQMDRSRQRLYHERAQIIAARLGLPASSSRPIPPSLPNNKIAMGYANSMPRPLPSMTSSKPPIRRTMVTSAPLLSGSSVPSTVTGNLRSPPNQDKVSSVGTN</sequence>
<dbReference type="Proteomes" id="UP000189703">
    <property type="component" value="Unplaced"/>
</dbReference>
<gene>
    <name evidence="16" type="primary">LOC104595723</name>
</gene>
<dbReference type="PROSITE" id="PS50934">
    <property type="entry name" value="SWIRM"/>
    <property type="match status" value="1"/>
</dbReference>
<feature type="domain" description="SWIRM" evidence="12">
    <location>
        <begin position="163"/>
        <end position="260"/>
    </location>
</feature>
<dbReference type="KEGG" id="nnu:104595723"/>
<dbReference type="Gene3D" id="1.10.10.60">
    <property type="entry name" value="Homeodomain-like"/>
    <property type="match status" value="1"/>
</dbReference>
<dbReference type="Pfam" id="PF00249">
    <property type="entry name" value="Myb_DNA-binding"/>
    <property type="match status" value="1"/>
</dbReference>
<feature type="region of interest" description="Disordered" evidence="9">
    <location>
        <begin position="666"/>
        <end position="766"/>
    </location>
</feature>
<dbReference type="Pfam" id="PF00569">
    <property type="entry name" value="ZZ"/>
    <property type="match status" value="1"/>
</dbReference>
<evidence type="ECO:0000259" key="13">
    <source>
        <dbReference type="PROSITE" id="PS51293"/>
    </source>
</evidence>
<keyword evidence="3" id="KW-0862">Zinc</keyword>
<feature type="region of interest" description="Disordered" evidence="9">
    <location>
        <begin position="607"/>
        <end position="651"/>
    </location>
</feature>
<keyword evidence="15" id="KW-1185">Reference proteome</keyword>
<keyword evidence="2 8" id="KW-0863">Zinc-finger</keyword>
<dbReference type="Gene3D" id="3.30.60.90">
    <property type="match status" value="1"/>
</dbReference>
<dbReference type="Gene3D" id="1.10.10.10">
    <property type="entry name" value="Winged helix-like DNA-binding domain superfamily/Winged helix DNA-binding domain"/>
    <property type="match status" value="1"/>
</dbReference>
<dbReference type="PANTHER" id="PTHR12802">
    <property type="entry name" value="SWI/SNF COMPLEX-RELATED"/>
    <property type="match status" value="1"/>
</dbReference>
<dbReference type="SMART" id="SM00291">
    <property type="entry name" value="ZnF_ZZ"/>
    <property type="match status" value="1"/>
</dbReference>
<feature type="domain" description="ZZ-type" evidence="11">
    <location>
        <begin position="323"/>
        <end position="377"/>
    </location>
</feature>
<evidence type="ECO:0000256" key="2">
    <source>
        <dbReference type="ARBA" id="ARBA00022771"/>
    </source>
</evidence>
<evidence type="ECO:0000256" key="5">
    <source>
        <dbReference type="ARBA" id="ARBA00023125"/>
    </source>
</evidence>
<dbReference type="InterPro" id="IPR007526">
    <property type="entry name" value="SWIRM"/>
</dbReference>
<dbReference type="GO" id="GO:0003677">
    <property type="term" value="F:DNA binding"/>
    <property type="evidence" value="ECO:0007669"/>
    <property type="project" value="UniProtKB-KW"/>
</dbReference>
<evidence type="ECO:0000256" key="9">
    <source>
        <dbReference type="SAM" id="MobiDB-lite"/>
    </source>
</evidence>
<evidence type="ECO:0000259" key="12">
    <source>
        <dbReference type="PROSITE" id="PS50934"/>
    </source>
</evidence>
<keyword evidence="1" id="KW-0479">Metal-binding</keyword>
<evidence type="ECO:0000259" key="14">
    <source>
        <dbReference type="PROSITE" id="PS51294"/>
    </source>
</evidence>